<dbReference type="RefSeq" id="WP_032580491.1">
    <property type="nucleotide sequence ID" value="NZ_LIDT01000040.1"/>
</dbReference>
<evidence type="ECO:0000313" key="9">
    <source>
        <dbReference type="Proteomes" id="UP000093197"/>
    </source>
</evidence>
<comment type="similarity">
    <text evidence="1 7">Belongs to the peptidase S1B family.</text>
</comment>
<evidence type="ECO:0000256" key="6">
    <source>
        <dbReference type="PIRSR" id="PIRSR608256-1"/>
    </source>
</evidence>
<proteinExistence type="inferred from homology"/>
<feature type="active site" description="Charge relay system" evidence="6">
    <location>
        <position position="623"/>
    </location>
</feature>
<dbReference type="Gene3D" id="2.40.10.10">
    <property type="entry name" value="Trypsin-like serine proteases"/>
    <property type="match status" value="2"/>
</dbReference>
<organism evidence="8 9">
    <name type="scientific">Bacteroides fragilis</name>
    <dbReference type="NCBI Taxonomy" id="817"/>
    <lineage>
        <taxon>Bacteria</taxon>
        <taxon>Pseudomonadati</taxon>
        <taxon>Bacteroidota</taxon>
        <taxon>Bacteroidia</taxon>
        <taxon>Bacteroidales</taxon>
        <taxon>Bacteroidaceae</taxon>
        <taxon>Bacteroides</taxon>
    </lineage>
</organism>
<comment type="caution">
    <text evidence="8">The sequence shown here is derived from an EMBL/GenBank/DDBJ whole genome shotgun (WGS) entry which is preliminary data.</text>
</comment>
<evidence type="ECO:0000256" key="5">
    <source>
        <dbReference type="ARBA" id="ARBA00022825"/>
    </source>
</evidence>
<dbReference type="GO" id="GO:0008236">
    <property type="term" value="F:serine-type peptidase activity"/>
    <property type="evidence" value="ECO:0007669"/>
    <property type="project" value="UniProtKB-KW"/>
</dbReference>
<evidence type="ECO:0000256" key="3">
    <source>
        <dbReference type="ARBA" id="ARBA00022729"/>
    </source>
</evidence>
<evidence type="ECO:0000256" key="7">
    <source>
        <dbReference type="RuleBase" id="RU004296"/>
    </source>
</evidence>
<dbReference type="EMBL" id="LIDT01000040">
    <property type="protein sequence ID" value="OCR27871.1"/>
    <property type="molecule type" value="Genomic_DNA"/>
</dbReference>
<dbReference type="InterPro" id="IPR043504">
    <property type="entry name" value="Peptidase_S1_PA_chymotrypsin"/>
</dbReference>
<keyword evidence="5 7" id="KW-0720">Serine protease</keyword>
<keyword evidence="3" id="KW-0732">Signal</keyword>
<reference evidence="8 9" key="1">
    <citation type="journal article" date="2016" name="PLoS ONE">
        <title>Genomic Diversity of Enterotoxigenic Strains of Bacteroides fragilis.</title>
        <authorList>
            <person name="Pierce J.V."/>
            <person name="Bernstein H.D."/>
        </authorList>
    </citation>
    <scope>NUCLEOTIDE SEQUENCE [LARGE SCALE GENOMIC DNA]</scope>
    <source>
        <strain evidence="8 9">20793-3</strain>
    </source>
</reference>
<dbReference type="InterPro" id="IPR009003">
    <property type="entry name" value="Peptidase_S1_PA"/>
</dbReference>
<evidence type="ECO:0000313" key="8">
    <source>
        <dbReference type="EMBL" id="OCR27871.1"/>
    </source>
</evidence>
<dbReference type="PANTHER" id="PTHR14389:SF3">
    <property type="entry name" value="PROTEIN FAM111A-LIKE"/>
    <property type="match status" value="1"/>
</dbReference>
<keyword evidence="2 7" id="KW-0645">Protease</keyword>
<dbReference type="SUPFAM" id="SSF50494">
    <property type="entry name" value="Trypsin-like serine proteases"/>
    <property type="match status" value="1"/>
</dbReference>
<feature type="active site" description="Charge relay system" evidence="6">
    <location>
        <position position="553"/>
    </location>
</feature>
<evidence type="ECO:0000256" key="2">
    <source>
        <dbReference type="ARBA" id="ARBA00022670"/>
    </source>
</evidence>
<dbReference type="InterPro" id="IPR008256">
    <property type="entry name" value="Peptidase_S1B"/>
</dbReference>
<dbReference type="AlphaFoldDB" id="A0A853PQS0"/>
<protein>
    <recommendedName>
        <fullName evidence="7">Serine protease</fullName>
        <ecNumber evidence="7">3.4.21.-</ecNumber>
    </recommendedName>
</protein>
<dbReference type="GO" id="GO:0006508">
    <property type="term" value="P:proteolysis"/>
    <property type="evidence" value="ECO:0007669"/>
    <property type="project" value="UniProtKB-KW"/>
</dbReference>
<dbReference type="EC" id="3.4.21.-" evidence="7"/>
<name>A0A853PQS0_BACFG</name>
<evidence type="ECO:0000256" key="4">
    <source>
        <dbReference type="ARBA" id="ARBA00022801"/>
    </source>
</evidence>
<dbReference type="PANTHER" id="PTHR14389">
    <property type="entry name" value="SI:CH1073-475A24.1"/>
    <property type="match status" value="1"/>
</dbReference>
<evidence type="ECO:0000256" key="1">
    <source>
        <dbReference type="ARBA" id="ARBA00008764"/>
    </source>
</evidence>
<accession>A0A853PQS0</accession>
<sequence>MDKFEFKIDLFNSPPAIYFSFTDPFIQKYYNYDLRALEYYLKLALLLGKRVDITAANLWQSNISMQLFMHAQQLNQCGLVNLAIRQRTRNNSDFSSYFRQRFDESSHFVPLPGILSYLDYQLPETLKLAQELDYKALANERRAGNVTNIYSNKILHEFAKTNNQWMIDDINKLHEDKAISRSTIADVILRQPLTDNFKISLIIEANNLLQSSNAEANDSQLIYPMYHRDNITLEYPKSNLNSIYGILNSIHFPPSDLNIFSLNSFYLASKLGVLDRLQKYIWILRTNNNQLLTKFVRYLAKHEVRQMYSINKNEKYTPNFQLDLKLETDHLELFYSNLNSSMLFMSNDKIMENNTIDLSVLMQEFTDKLDMEELKNISVEMFGDYQIIDCGSNKLTFVRELCLKCKRLNRLPEVLKRAMRINPTINILSKDIDIRLSDLNWKGDDNIKEVGSTISKDKLEQIIYDYSRFQSIDFLEKGFAISKRICMISGKKFAGTGFWINKEYIITNKHVISDIDKAREAEIWLNYESSSRSDNFEKYTLNAESLIVSSKYDLALCKVEYKESDYLDDFPPINYGVPIKDDLVPIIQHPNGAQKQICIGHNSLKYFDEECIQYLTDTLPGSSGAPVFDSKWNLIGIHRAGSNIAAPRSGGYYLYNEGISIKCVREFLVENGIELI</sequence>
<dbReference type="PRINTS" id="PR00839">
    <property type="entry name" value="V8PROTEASE"/>
</dbReference>
<dbReference type="Proteomes" id="UP000093197">
    <property type="component" value="Unassembled WGS sequence"/>
</dbReference>
<gene>
    <name evidence="8" type="ORF">AC094_40570</name>
</gene>
<keyword evidence="4 7" id="KW-0378">Hydrolase</keyword>
<feature type="active site" description="Charge relay system" evidence="6">
    <location>
        <position position="510"/>
    </location>
</feature>
<dbReference type="Pfam" id="PF13365">
    <property type="entry name" value="Trypsin_2"/>
    <property type="match status" value="1"/>
</dbReference>